<comment type="caution">
    <text evidence="2">The sequence shown here is derived from an EMBL/GenBank/DDBJ whole genome shotgun (WGS) entry which is preliminary data.</text>
</comment>
<gene>
    <name evidence="2" type="ORF">FHS74_002191</name>
</gene>
<protein>
    <submittedName>
        <fullName evidence="2">Molybdopterin converting factor small subunit</fullName>
    </submittedName>
</protein>
<proteinExistence type="predicted"/>
<feature type="coiled-coil region" evidence="1">
    <location>
        <begin position="58"/>
        <end position="92"/>
    </location>
</feature>
<reference evidence="2 3" key="1">
    <citation type="submission" date="2020-08" db="EMBL/GenBank/DDBJ databases">
        <title>Genomic Encyclopedia of Type Strains, Phase IV (KMG-IV): sequencing the most valuable type-strain genomes for metagenomic binning, comparative biology and taxonomic classification.</title>
        <authorList>
            <person name="Goeker M."/>
        </authorList>
    </citation>
    <scope>NUCLEOTIDE SEQUENCE [LARGE SCALE GENOMIC DNA]</scope>
    <source>
        <strain evidence="2 3">DSM 22198</strain>
    </source>
</reference>
<organism evidence="2 3">
    <name type="scientific">Nitrospirillum iridis</name>
    <dbReference type="NCBI Taxonomy" id="765888"/>
    <lineage>
        <taxon>Bacteria</taxon>
        <taxon>Pseudomonadati</taxon>
        <taxon>Pseudomonadota</taxon>
        <taxon>Alphaproteobacteria</taxon>
        <taxon>Rhodospirillales</taxon>
        <taxon>Azospirillaceae</taxon>
        <taxon>Nitrospirillum</taxon>
    </lineage>
</organism>
<evidence type="ECO:0000313" key="3">
    <source>
        <dbReference type="Proteomes" id="UP000539175"/>
    </source>
</evidence>
<dbReference type="EMBL" id="JACIIZ010000005">
    <property type="protein sequence ID" value="MBB6251640.1"/>
    <property type="molecule type" value="Genomic_DNA"/>
</dbReference>
<dbReference type="AlphaFoldDB" id="A0A7X0ED11"/>
<dbReference type="Proteomes" id="UP000539175">
    <property type="component" value="Unassembled WGS sequence"/>
</dbReference>
<keyword evidence="1" id="KW-0175">Coiled coil</keyword>
<name>A0A7X0ED11_9PROT</name>
<sequence length="178" mass="20458">MMELGWLLLLLIGLLAALLFRQWRELTVRRLELSRQLAKREALVAQFRQEIDGTSGELEQITTTLDTVGATLEELREELESLDKERKALRERRLQPLVLLDRQTLTAHHFWELTIANPDFGETATARMSPSDYVDEWVTGRVYLVGAETAEEATKRATQRFSGTLGYKVVNAVAFRRR</sequence>
<dbReference type="RefSeq" id="WP_211106221.1">
    <property type="nucleotide sequence ID" value="NZ_JACIIZ010000005.1"/>
</dbReference>
<evidence type="ECO:0000256" key="1">
    <source>
        <dbReference type="SAM" id="Coils"/>
    </source>
</evidence>
<evidence type="ECO:0000313" key="2">
    <source>
        <dbReference type="EMBL" id="MBB6251640.1"/>
    </source>
</evidence>
<accession>A0A7X0ED11</accession>
<keyword evidence="3" id="KW-1185">Reference proteome</keyword>